<feature type="transmembrane region" description="Helical" evidence="5">
    <location>
        <begin position="49"/>
        <end position="68"/>
    </location>
</feature>
<name>A0A6N6MT13_9HYPH</name>
<evidence type="ECO:0000256" key="1">
    <source>
        <dbReference type="ARBA" id="ARBA00004141"/>
    </source>
</evidence>
<dbReference type="RefSeq" id="WP_150962826.1">
    <property type="nucleotide sequence ID" value="NZ_VZZJ01000005.1"/>
</dbReference>
<keyword evidence="7" id="KW-1185">Reference proteome</keyword>
<keyword evidence="3 5" id="KW-1133">Transmembrane helix</keyword>
<organism evidence="6 7">
    <name type="scientific">Methylobacterium planeticum</name>
    <dbReference type="NCBI Taxonomy" id="2615211"/>
    <lineage>
        <taxon>Bacteria</taxon>
        <taxon>Pseudomonadati</taxon>
        <taxon>Pseudomonadota</taxon>
        <taxon>Alphaproteobacteria</taxon>
        <taxon>Hyphomicrobiales</taxon>
        <taxon>Methylobacteriaceae</taxon>
        <taxon>Methylobacterium</taxon>
    </lineage>
</organism>
<keyword evidence="4 5" id="KW-0472">Membrane</keyword>
<sequence length="160" mass="17151">MATFSILVAFTVRLLLILLFLPFSALDKILNFRGAVGQASEAVSSRPAATALILTGLFVEIVMSLGILTGIADRAAAFVLAGYCGVTALLWKQFWKPGDFWAGSDSRARGLFWDFLKNFALAGGFLLVTFGTGAATVDAFLSDPFASSHPYRLADQPVRP</sequence>
<evidence type="ECO:0000256" key="3">
    <source>
        <dbReference type="ARBA" id="ARBA00022989"/>
    </source>
</evidence>
<comment type="caution">
    <text evidence="6">The sequence shown here is derived from an EMBL/GenBank/DDBJ whole genome shotgun (WGS) entry which is preliminary data.</text>
</comment>
<evidence type="ECO:0000313" key="6">
    <source>
        <dbReference type="EMBL" id="KAB1074431.1"/>
    </source>
</evidence>
<accession>A0A6N6MT13</accession>
<dbReference type="GO" id="GO:0016020">
    <property type="term" value="C:membrane"/>
    <property type="evidence" value="ECO:0007669"/>
    <property type="project" value="UniProtKB-SubCell"/>
</dbReference>
<dbReference type="AlphaFoldDB" id="A0A6N6MT13"/>
<protein>
    <submittedName>
        <fullName evidence="6">DoxX family membrane protein</fullName>
    </submittedName>
</protein>
<dbReference type="Pfam" id="PF07681">
    <property type="entry name" value="DoxX"/>
    <property type="match status" value="1"/>
</dbReference>
<gene>
    <name evidence="6" type="ORF">F6X51_08700</name>
</gene>
<dbReference type="Proteomes" id="UP000441523">
    <property type="component" value="Unassembled WGS sequence"/>
</dbReference>
<evidence type="ECO:0000313" key="7">
    <source>
        <dbReference type="Proteomes" id="UP000441523"/>
    </source>
</evidence>
<dbReference type="InterPro" id="IPR032808">
    <property type="entry name" value="DoxX"/>
</dbReference>
<dbReference type="EMBL" id="VZZJ01000005">
    <property type="protein sequence ID" value="KAB1074431.1"/>
    <property type="molecule type" value="Genomic_DNA"/>
</dbReference>
<reference evidence="6 7" key="1">
    <citation type="submission" date="2019-09" db="EMBL/GenBank/DDBJ databases">
        <title>YIM 132548 draft genome.</title>
        <authorList>
            <person name="Jiang L."/>
        </authorList>
    </citation>
    <scope>NUCLEOTIDE SEQUENCE [LARGE SCALE GENOMIC DNA]</scope>
    <source>
        <strain evidence="6 7">YIM 132548</strain>
    </source>
</reference>
<feature type="transmembrane region" description="Helical" evidence="5">
    <location>
        <begin position="115"/>
        <end position="141"/>
    </location>
</feature>
<evidence type="ECO:0000256" key="5">
    <source>
        <dbReference type="SAM" id="Phobius"/>
    </source>
</evidence>
<feature type="transmembrane region" description="Helical" evidence="5">
    <location>
        <begin position="75"/>
        <end position="95"/>
    </location>
</feature>
<evidence type="ECO:0000256" key="2">
    <source>
        <dbReference type="ARBA" id="ARBA00022692"/>
    </source>
</evidence>
<proteinExistence type="predicted"/>
<keyword evidence="2 5" id="KW-0812">Transmembrane</keyword>
<comment type="subcellular location">
    <subcellularLocation>
        <location evidence="1">Membrane</location>
        <topology evidence="1">Multi-pass membrane protein</topology>
    </subcellularLocation>
</comment>
<evidence type="ECO:0000256" key="4">
    <source>
        <dbReference type="ARBA" id="ARBA00023136"/>
    </source>
</evidence>